<evidence type="ECO:0000256" key="5">
    <source>
        <dbReference type="SAM" id="Phobius"/>
    </source>
</evidence>
<dbReference type="GO" id="GO:0022857">
    <property type="term" value="F:transmembrane transporter activity"/>
    <property type="evidence" value="ECO:0007669"/>
    <property type="project" value="InterPro"/>
</dbReference>
<evidence type="ECO:0000313" key="8">
    <source>
        <dbReference type="Proteomes" id="UP000031668"/>
    </source>
</evidence>
<reference evidence="7 8" key="1">
    <citation type="journal article" date="2014" name="Genome Biol. Evol.">
        <title>The genome of the myxosporean Thelohanellus kitauei shows adaptations to nutrient acquisition within its fish host.</title>
        <authorList>
            <person name="Yang Y."/>
            <person name="Xiong J."/>
            <person name="Zhou Z."/>
            <person name="Huo F."/>
            <person name="Miao W."/>
            <person name="Ran C."/>
            <person name="Liu Y."/>
            <person name="Zhang J."/>
            <person name="Feng J."/>
            <person name="Wang M."/>
            <person name="Wang M."/>
            <person name="Wang L."/>
            <person name="Yao B."/>
        </authorList>
    </citation>
    <scope>NUCLEOTIDE SEQUENCE [LARGE SCALE GENOMIC DNA]</scope>
    <source>
        <strain evidence="7">Wuqing</strain>
    </source>
</reference>
<feature type="transmembrane region" description="Helical" evidence="5">
    <location>
        <begin position="300"/>
        <end position="318"/>
    </location>
</feature>
<feature type="transmembrane region" description="Helical" evidence="5">
    <location>
        <begin position="32"/>
        <end position="53"/>
    </location>
</feature>
<feature type="transmembrane region" description="Helical" evidence="5">
    <location>
        <begin position="128"/>
        <end position="150"/>
    </location>
</feature>
<feature type="transmembrane region" description="Helical" evidence="5">
    <location>
        <begin position="197"/>
        <end position="217"/>
    </location>
</feature>
<dbReference type="OMA" id="MVGVQFI"/>
<protein>
    <submittedName>
        <fullName evidence="7">WAT1-like protein</fullName>
    </submittedName>
</protein>
<evidence type="ECO:0000256" key="3">
    <source>
        <dbReference type="ARBA" id="ARBA00022989"/>
    </source>
</evidence>
<gene>
    <name evidence="7" type="ORF">RF11_06553</name>
</gene>
<comment type="caution">
    <text evidence="7">The sequence shown here is derived from an EMBL/GenBank/DDBJ whole genome shotgun (WGS) entry which is preliminary data.</text>
</comment>
<feature type="transmembrane region" description="Helical" evidence="5">
    <location>
        <begin position="330"/>
        <end position="349"/>
    </location>
</feature>
<dbReference type="EMBL" id="JWZT01005574">
    <property type="protein sequence ID" value="KII60552.1"/>
    <property type="molecule type" value="Genomic_DNA"/>
</dbReference>
<evidence type="ECO:0000256" key="4">
    <source>
        <dbReference type="ARBA" id="ARBA00023136"/>
    </source>
</evidence>
<feature type="transmembrane region" description="Helical" evidence="5">
    <location>
        <begin position="238"/>
        <end position="259"/>
    </location>
</feature>
<feature type="transmembrane region" description="Helical" evidence="5">
    <location>
        <begin position="102"/>
        <end position="122"/>
    </location>
</feature>
<proteinExistence type="predicted"/>
<keyword evidence="2 5" id="KW-0812">Transmembrane</keyword>
<dbReference type="Proteomes" id="UP000031668">
    <property type="component" value="Unassembled WGS sequence"/>
</dbReference>
<evidence type="ECO:0000256" key="1">
    <source>
        <dbReference type="ARBA" id="ARBA00004141"/>
    </source>
</evidence>
<dbReference type="InterPro" id="IPR030184">
    <property type="entry name" value="WAT1-related"/>
</dbReference>
<dbReference type="Pfam" id="PF00892">
    <property type="entry name" value="EamA"/>
    <property type="match status" value="1"/>
</dbReference>
<comment type="subcellular location">
    <subcellularLocation>
        <location evidence="1">Membrane</location>
        <topology evidence="1">Multi-pass membrane protein</topology>
    </subcellularLocation>
</comment>
<feature type="transmembrane region" description="Helical" evidence="5">
    <location>
        <begin position="271"/>
        <end position="293"/>
    </location>
</feature>
<organism evidence="7 8">
    <name type="scientific">Thelohanellus kitauei</name>
    <name type="common">Myxosporean</name>
    <dbReference type="NCBI Taxonomy" id="669202"/>
    <lineage>
        <taxon>Eukaryota</taxon>
        <taxon>Metazoa</taxon>
        <taxon>Cnidaria</taxon>
        <taxon>Myxozoa</taxon>
        <taxon>Myxosporea</taxon>
        <taxon>Bivalvulida</taxon>
        <taxon>Platysporina</taxon>
        <taxon>Myxobolidae</taxon>
        <taxon>Thelohanellus</taxon>
    </lineage>
</organism>
<dbReference type="InterPro" id="IPR037185">
    <property type="entry name" value="EmrE-like"/>
</dbReference>
<evidence type="ECO:0000256" key="2">
    <source>
        <dbReference type="ARBA" id="ARBA00022692"/>
    </source>
</evidence>
<accession>A0A0C2IUP0</accession>
<name>A0A0C2IUP0_THEKT</name>
<feature type="transmembrane region" description="Helical" evidence="5">
    <location>
        <begin position="65"/>
        <end position="87"/>
    </location>
</feature>
<keyword evidence="4 5" id="KW-0472">Membrane</keyword>
<dbReference type="GO" id="GO:0016020">
    <property type="term" value="C:membrane"/>
    <property type="evidence" value="ECO:0007669"/>
    <property type="project" value="UniProtKB-SubCell"/>
</dbReference>
<evidence type="ECO:0000259" key="6">
    <source>
        <dbReference type="Pfam" id="PF00892"/>
    </source>
</evidence>
<dbReference type="PANTHER" id="PTHR31218">
    <property type="entry name" value="WAT1-RELATED PROTEIN"/>
    <property type="match status" value="1"/>
</dbReference>
<feature type="transmembrane region" description="Helical" evidence="5">
    <location>
        <begin position="162"/>
        <end position="185"/>
    </location>
</feature>
<feature type="domain" description="EamA" evidence="6">
    <location>
        <begin position="38"/>
        <end position="171"/>
    </location>
</feature>
<dbReference type="SUPFAM" id="SSF103481">
    <property type="entry name" value="Multidrug resistance efflux transporter EmrE"/>
    <property type="match status" value="1"/>
</dbReference>
<keyword evidence="8" id="KW-1185">Reference proteome</keyword>
<dbReference type="OrthoDB" id="1728340at2759"/>
<evidence type="ECO:0000313" key="7">
    <source>
        <dbReference type="EMBL" id="KII60552.1"/>
    </source>
</evidence>
<sequence length="356" mass="39978">MSQSSSTTEIPEATLENDKVEIKNAKFERIKVYVFVGFLTVISQLILAGYGVVSVKFTKELKIDIPLFLFFRGIISAPVTLLLAAVFEKGLTIPRPPFKLELCYFGIIGFMVNQMVPFLYLYAVVYTSASYCAIFSQLIPIVTTIYFYMFRIETITSIRQRWAIVQLLGIIIGCAFATSIVVIHFKGFSKGKGAGSLIIGTVLAVVNNLIFPLQYVCQAKLFYRNPDSIFKSRPLTTQAYSVTCGFMIYLVLVIPYFCFKSHIFYDIQVKILIPVLYSSIILCPVSYGLMAYCTKKLSPMIVGASFSLNVVLSFVMLHLFANEQLKTEQYILFIFVVVGVFMVLFAPILKPPASKT</sequence>
<dbReference type="InterPro" id="IPR000620">
    <property type="entry name" value="EamA_dom"/>
</dbReference>
<dbReference type="AlphaFoldDB" id="A0A0C2IUP0"/>
<keyword evidence="3 5" id="KW-1133">Transmembrane helix</keyword>